<gene>
    <name evidence="7" type="ORF">H0A72_10610</name>
</gene>
<dbReference type="RefSeq" id="WP_180155065.1">
    <property type="nucleotide sequence ID" value="NZ_JACCEM010000005.1"/>
</dbReference>
<dbReference type="InterPro" id="IPR011206">
    <property type="entry name" value="Citrate_lyase_beta/mcl1/mcl2"/>
</dbReference>
<dbReference type="GO" id="GO:0006107">
    <property type="term" value="P:oxaloacetate metabolic process"/>
    <property type="evidence" value="ECO:0007669"/>
    <property type="project" value="TreeGrafter"/>
</dbReference>
<evidence type="ECO:0000313" key="7">
    <source>
        <dbReference type="EMBL" id="NYT49757.1"/>
    </source>
</evidence>
<protein>
    <submittedName>
        <fullName evidence="7">CoA ester lyase</fullName>
    </submittedName>
</protein>
<dbReference type="Pfam" id="PF03328">
    <property type="entry name" value="HpcH_HpaI"/>
    <property type="match status" value="1"/>
</dbReference>
<name>A0A853G0A5_9BURK</name>
<reference evidence="7 8" key="1">
    <citation type="submission" date="2020-07" db="EMBL/GenBank/DDBJ databases">
        <title>Taxonomic revisions and descriptions of new bacterial species based on genomic comparisons in the high-G+C-content subgroup of the family Alcaligenaceae.</title>
        <authorList>
            <person name="Szabo A."/>
            <person name="Felfoldi T."/>
        </authorList>
    </citation>
    <scope>NUCLEOTIDE SEQUENCE [LARGE SCALE GENOMIC DNA]</scope>
    <source>
        <strain evidence="7 8">LMG 24012</strain>
    </source>
</reference>
<sequence>MTLRDLRSVLFVPVLSTHLFAKAAQRGADALVLDLEDAIPPDRKQAARDKVAEAVGCLADRAPVLVRVNADPGLLRADIAALPVSRLAGVMLPKVESAAQVQAVAGWLHESGRGGAAPPIIALIETPLGVLRLESIATAHGSVAALGFGAEDYATEMSIAPTPESLDWAAHAVANCAHAFGLACWGLPGSVAEIHDMASYAALVARARAIGFTGTVCIHPAQVPHANRGFSPSAAELEWARAVVAAAEDADVRGLGAVALDGRMIDRPVIERARSLLSRG</sequence>
<dbReference type="AlphaFoldDB" id="A0A853G0A5"/>
<dbReference type="InterPro" id="IPR015813">
    <property type="entry name" value="Pyrv/PenolPyrv_kinase-like_dom"/>
</dbReference>
<feature type="domain" description="HpcH/HpaI aldolase/citrate lyase" evidence="6">
    <location>
        <begin position="7"/>
        <end position="220"/>
    </location>
</feature>
<keyword evidence="8" id="KW-1185">Reference proteome</keyword>
<dbReference type="SUPFAM" id="SSF51621">
    <property type="entry name" value="Phosphoenolpyruvate/pyruvate domain"/>
    <property type="match status" value="1"/>
</dbReference>
<dbReference type="GO" id="GO:0000287">
    <property type="term" value="F:magnesium ion binding"/>
    <property type="evidence" value="ECO:0007669"/>
    <property type="project" value="TreeGrafter"/>
</dbReference>
<comment type="cofactor">
    <cofactor evidence="1">
        <name>Mg(2+)</name>
        <dbReference type="ChEBI" id="CHEBI:18420"/>
    </cofactor>
</comment>
<keyword evidence="3 5" id="KW-0460">Magnesium</keyword>
<accession>A0A853G0A5</accession>
<keyword evidence="2 5" id="KW-0479">Metal-binding</keyword>
<dbReference type="PANTHER" id="PTHR32308:SF10">
    <property type="entry name" value="CITRATE LYASE SUBUNIT BETA"/>
    <property type="match status" value="1"/>
</dbReference>
<organism evidence="7 8">
    <name type="scientific">Parapusillimonas granuli</name>
    <dbReference type="NCBI Taxonomy" id="380911"/>
    <lineage>
        <taxon>Bacteria</taxon>
        <taxon>Pseudomonadati</taxon>
        <taxon>Pseudomonadota</taxon>
        <taxon>Betaproteobacteria</taxon>
        <taxon>Burkholderiales</taxon>
        <taxon>Alcaligenaceae</taxon>
        <taxon>Parapusillimonas</taxon>
    </lineage>
</organism>
<dbReference type="Gene3D" id="3.20.20.60">
    <property type="entry name" value="Phosphoenolpyruvate-binding domains"/>
    <property type="match status" value="1"/>
</dbReference>
<dbReference type="InterPro" id="IPR040442">
    <property type="entry name" value="Pyrv_kinase-like_dom_sf"/>
</dbReference>
<dbReference type="InterPro" id="IPR005000">
    <property type="entry name" value="Aldolase/citrate-lyase_domain"/>
</dbReference>
<evidence type="ECO:0000256" key="2">
    <source>
        <dbReference type="ARBA" id="ARBA00022723"/>
    </source>
</evidence>
<proteinExistence type="predicted"/>
<evidence type="ECO:0000259" key="6">
    <source>
        <dbReference type="Pfam" id="PF03328"/>
    </source>
</evidence>
<keyword evidence="7" id="KW-0456">Lyase</keyword>
<feature type="binding site" evidence="4">
    <location>
        <position position="67"/>
    </location>
    <ligand>
        <name>substrate</name>
    </ligand>
</feature>
<feature type="binding site" evidence="4">
    <location>
        <position position="125"/>
    </location>
    <ligand>
        <name>substrate</name>
    </ligand>
</feature>
<evidence type="ECO:0000256" key="5">
    <source>
        <dbReference type="PIRSR" id="PIRSR015582-2"/>
    </source>
</evidence>
<dbReference type="PANTHER" id="PTHR32308">
    <property type="entry name" value="LYASE BETA SUBUNIT, PUTATIVE (AFU_ORTHOLOGUE AFUA_4G13030)-RELATED"/>
    <property type="match status" value="1"/>
</dbReference>
<comment type="caution">
    <text evidence="7">The sequence shown here is derived from an EMBL/GenBank/DDBJ whole genome shotgun (WGS) entry which is preliminary data.</text>
</comment>
<feature type="binding site" evidence="5">
    <location>
        <position position="152"/>
    </location>
    <ligand>
        <name>Mg(2+)</name>
        <dbReference type="ChEBI" id="CHEBI:18420"/>
    </ligand>
</feature>
<dbReference type="GO" id="GO:0016829">
    <property type="term" value="F:lyase activity"/>
    <property type="evidence" value="ECO:0007669"/>
    <property type="project" value="UniProtKB-KW"/>
</dbReference>
<dbReference type="EMBL" id="JACCEM010000005">
    <property type="protein sequence ID" value="NYT49757.1"/>
    <property type="molecule type" value="Genomic_DNA"/>
</dbReference>
<evidence type="ECO:0000256" key="4">
    <source>
        <dbReference type="PIRSR" id="PIRSR015582-1"/>
    </source>
</evidence>
<evidence type="ECO:0000313" key="8">
    <source>
        <dbReference type="Proteomes" id="UP000559809"/>
    </source>
</evidence>
<evidence type="ECO:0000256" key="3">
    <source>
        <dbReference type="ARBA" id="ARBA00022842"/>
    </source>
</evidence>
<feature type="binding site" evidence="5">
    <location>
        <position position="125"/>
    </location>
    <ligand>
        <name>Mg(2+)</name>
        <dbReference type="ChEBI" id="CHEBI:18420"/>
    </ligand>
</feature>
<dbReference type="Proteomes" id="UP000559809">
    <property type="component" value="Unassembled WGS sequence"/>
</dbReference>
<evidence type="ECO:0000256" key="1">
    <source>
        <dbReference type="ARBA" id="ARBA00001946"/>
    </source>
</evidence>
<dbReference type="PIRSF" id="PIRSF015582">
    <property type="entry name" value="Cit_lyase_B"/>
    <property type="match status" value="1"/>
</dbReference>